<dbReference type="Proteomes" id="UP000225821">
    <property type="component" value="Segment"/>
</dbReference>
<accession>A0A1S5R3U6</accession>
<gene>
    <name evidence="2" type="ORF">pf16_60</name>
</gene>
<feature type="region of interest" description="Disordered" evidence="1">
    <location>
        <begin position="1"/>
        <end position="54"/>
    </location>
</feature>
<evidence type="ECO:0000313" key="2">
    <source>
        <dbReference type="EMBL" id="AND74983.1"/>
    </source>
</evidence>
<keyword evidence="3" id="KW-1185">Reference proteome</keyword>
<dbReference type="EMBL" id="KU873925">
    <property type="protein sequence ID" value="AND74983.1"/>
    <property type="molecule type" value="Genomic_DNA"/>
</dbReference>
<sequence>MAAKNDVTGDSIQTRVNSKAYADNWDAIFGKNKPKQDEPAAVESQETKPETDQH</sequence>
<organism evidence="2 3">
    <name type="scientific">Pseudomonas phage pf16</name>
    <dbReference type="NCBI Taxonomy" id="1815630"/>
    <lineage>
        <taxon>Viruses</taxon>
        <taxon>Duplodnaviria</taxon>
        <taxon>Heunggongvirae</taxon>
        <taxon>Uroviricota</taxon>
        <taxon>Caudoviricetes</taxon>
        <taxon>Chakrabartyvirus</taxon>
        <taxon>Chakrabartyvirus pf16</taxon>
    </lineage>
</organism>
<feature type="compositionally biased region" description="Polar residues" evidence="1">
    <location>
        <begin position="8"/>
        <end position="17"/>
    </location>
</feature>
<feature type="compositionally biased region" description="Basic and acidic residues" evidence="1">
    <location>
        <begin position="45"/>
        <end position="54"/>
    </location>
</feature>
<reference evidence="2 3" key="1">
    <citation type="submission" date="2016-03" db="EMBL/GenBank/DDBJ databases">
        <title>Characterisation of pf16 and phiPMW: Two novel phages infecting Pseudomonas putida PpG1.</title>
        <authorList>
            <person name="Magill D.J."/>
            <person name="Krylov V.N."/>
            <person name="Shaburova O.V."/>
            <person name="Allen C.C.R."/>
            <person name="McGrath J.W."/>
            <person name="Quinn J.P."/>
            <person name="Kulakov L.A."/>
        </authorList>
    </citation>
    <scope>NUCLEOTIDE SEQUENCE [LARGE SCALE GENOMIC DNA]</scope>
</reference>
<protein>
    <submittedName>
        <fullName evidence="2">Uncharacterized protein</fullName>
    </submittedName>
</protein>
<evidence type="ECO:0000256" key="1">
    <source>
        <dbReference type="SAM" id="MobiDB-lite"/>
    </source>
</evidence>
<name>A0A1S5R3U6_9CAUD</name>
<proteinExistence type="predicted"/>
<evidence type="ECO:0000313" key="3">
    <source>
        <dbReference type="Proteomes" id="UP000225821"/>
    </source>
</evidence>